<accession>A0A6C2CBY7</accession>
<organism evidence="1 2">
    <name type="scientific">Zoogloea oleivorans</name>
    <dbReference type="NCBI Taxonomy" id="1552750"/>
    <lineage>
        <taxon>Bacteria</taxon>
        <taxon>Pseudomonadati</taxon>
        <taxon>Pseudomonadota</taxon>
        <taxon>Betaproteobacteria</taxon>
        <taxon>Rhodocyclales</taxon>
        <taxon>Zoogloeaceae</taxon>
        <taxon>Zoogloea</taxon>
    </lineage>
</organism>
<name>A0A6C2CBY7_9RHOO</name>
<comment type="caution">
    <text evidence="1">The sequence shown here is derived from an EMBL/GenBank/DDBJ whole genome shotgun (WGS) entry which is preliminary data.</text>
</comment>
<proteinExistence type="predicted"/>
<keyword evidence="2" id="KW-1185">Reference proteome</keyword>
<evidence type="ECO:0000313" key="2">
    <source>
        <dbReference type="Proteomes" id="UP000389128"/>
    </source>
</evidence>
<dbReference type="RefSeq" id="WP_148581664.1">
    <property type="nucleotide sequence ID" value="NZ_SDKK01000044.1"/>
</dbReference>
<evidence type="ECO:0000313" key="1">
    <source>
        <dbReference type="EMBL" id="TYC51142.1"/>
    </source>
</evidence>
<protein>
    <submittedName>
        <fullName evidence="1">Uncharacterized protein</fullName>
    </submittedName>
</protein>
<dbReference type="EMBL" id="SDKK01000044">
    <property type="protein sequence ID" value="TYC51142.1"/>
    <property type="molecule type" value="Genomic_DNA"/>
</dbReference>
<gene>
    <name evidence="1" type="ORF">ETQ85_24680</name>
</gene>
<dbReference type="Proteomes" id="UP000389128">
    <property type="component" value="Unassembled WGS sequence"/>
</dbReference>
<dbReference type="AlphaFoldDB" id="A0A6C2CBY7"/>
<reference evidence="1 2" key="1">
    <citation type="submission" date="2019-01" db="EMBL/GenBank/DDBJ databases">
        <title>Zoogloea oleivorans genome sequencing and assembly.</title>
        <authorList>
            <person name="Tancsics A."/>
            <person name="Farkas M."/>
            <person name="Kriszt B."/>
            <person name="Maroti G."/>
            <person name="Horvath B."/>
        </authorList>
    </citation>
    <scope>NUCLEOTIDE SEQUENCE [LARGE SCALE GENOMIC DNA]</scope>
    <source>
        <strain evidence="1 2">Buc</strain>
    </source>
</reference>
<sequence length="121" mass="13387">MEHVHYIVVSQPLVLSPTILSDSTTPNIVPPLPALGIHLPCITNHPELLPRKAIVEFLGKAGIRSGVLQRLALDKAEALSKRYLKGRLIAFDGQQVVGLLHRLNLKCRSLILNPFKKVTQM</sequence>